<dbReference type="OrthoDB" id="3269001at2759"/>
<dbReference type="PANTHER" id="PTHR46579:SF2">
    <property type="entry name" value="C2H2-TYPE DOMAIN-CONTAINING PROTEIN"/>
    <property type="match status" value="1"/>
</dbReference>
<evidence type="ECO:0000256" key="1">
    <source>
        <dbReference type="SAM" id="MobiDB-lite"/>
    </source>
</evidence>
<dbReference type="STRING" id="1314674.A0A0D7AUP0"/>
<reference evidence="2 3" key="1">
    <citation type="journal article" date="2015" name="Fungal Genet. Biol.">
        <title>Evolution of novel wood decay mechanisms in Agaricales revealed by the genome sequences of Fistulina hepatica and Cylindrobasidium torrendii.</title>
        <authorList>
            <person name="Floudas D."/>
            <person name="Held B.W."/>
            <person name="Riley R."/>
            <person name="Nagy L.G."/>
            <person name="Koehler G."/>
            <person name="Ransdell A.S."/>
            <person name="Younus H."/>
            <person name="Chow J."/>
            <person name="Chiniquy J."/>
            <person name="Lipzen A."/>
            <person name="Tritt A."/>
            <person name="Sun H."/>
            <person name="Haridas S."/>
            <person name="LaButti K."/>
            <person name="Ohm R.A."/>
            <person name="Kues U."/>
            <person name="Blanchette R.A."/>
            <person name="Grigoriev I.V."/>
            <person name="Minto R.E."/>
            <person name="Hibbett D.S."/>
        </authorList>
    </citation>
    <scope>NUCLEOTIDE SEQUENCE [LARGE SCALE GENOMIC DNA]</scope>
    <source>
        <strain evidence="2 3">FP15055 ss-10</strain>
    </source>
</reference>
<organism evidence="2 3">
    <name type="scientific">Cylindrobasidium torrendii FP15055 ss-10</name>
    <dbReference type="NCBI Taxonomy" id="1314674"/>
    <lineage>
        <taxon>Eukaryota</taxon>
        <taxon>Fungi</taxon>
        <taxon>Dikarya</taxon>
        <taxon>Basidiomycota</taxon>
        <taxon>Agaricomycotina</taxon>
        <taxon>Agaricomycetes</taxon>
        <taxon>Agaricomycetidae</taxon>
        <taxon>Agaricales</taxon>
        <taxon>Marasmiineae</taxon>
        <taxon>Physalacriaceae</taxon>
        <taxon>Cylindrobasidium</taxon>
    </lineage>
</organism>
<accession>A0A0D7AUP0</accession>
<evidence type="ECO:0000313" key="2">
    <source>
        <dbReference type="EMBL" id="KIY61700.1"/>
    </source>
</evidence>
<dbReference type="Proteomes" id="UP000054007">
    <property type="component" value="Unassembled WGS sequence"/>
</dbReference>
<gene>
    <name evidence="2" type="ORF">CYLTODRAFT_477169</name>
</gene>
<name>A0A0D7AUP0_9AGAR</name>
<feature type="compositionally biased region" description="Pro residues" evidence="1">
    <location>
        <begin position="466"/>
        <end position="481"/>
    </location>
</feature>
<dbReference type="AlphaFoldDB" id="A0A0D7AUP0"/>
<sequence length="892" mass="100809">MWMNLRAGLSREAANTLLRGLRLIIWTVISLVFNAFQSSAVGLNINISPLQPQLPTDIRSAYSHGGFDAVIEQTVCCPTCFSLFCRPFPERCYWKQTPRAWKCDTPLWKTQNTSRGTKEVPVCVYVTQKFDVWLEFFLGRKDIEDALIRTHAHTPPAPGETMSDVFDSPAWANLRSYRRSPYHLVFGLYIDWFNPYTNKIAGKVISCGAIVLYCLSLPPEIRYLPENVFIVGLTPPPKAPDFVTISHILDPHIDDILRYEPSRPVKTHYHPAGVSAGTRVVPLIADLQASRKTSGSLGHAAIQFCWFCKCEGDHVEELDSSLWMLRSGFEVRQLAELWKRANTKTRRAELATKNGIRWTPLHRLPYWDPVLHVILGFMHNWLEGVLQHQLRTLWGIGRNAARKKQAAENNADEELTEQSMVETADELDDLRLEAQQYERNASRQQDTAMDVDDPPATPSTAFTGSPSPPSTPRAAPAPNPGPSRLRRPQLLDAIRNCIRTVSMPTWLHRPPGNLGEASHGKLKAADYLTLFTVILPLILPELWTDPPIDPEERMAERSTTLAEHLDSFYNLSAATFIVTDFKTSDADADTFTAQYIAYRTSMKQLFPTVSSVPNHHYAMHNGALMKYWGPLPVLSEFPGERLNGIFQKVKTNKHMSDISLTMMQQTTRRARIQVALAKGSKDLRDVADMLSPTPGITTTHPQPIGTFEEAVMMAKAPALDQHTYKLILAHLNACGRPYRHYKDTPHPEYNDVLPPAGETLHHVTVGDRTWSRQSAHNGNSAIEFVRPPYWIGASTGFIQEIWRIPLSGMVETFFVVRPHNLLRGPDLERTPYHLRPLFRVDVAEPRLQGPAMILESRHIRSHVATWTRPAGTYDGIDREVLLISRGLNRRRG</sequence>
<dbReference type="EMBL" id="KN880887">
    <property type="protein sequence ID" value="KIY61700.1"/>
    <property type="molecule type" value="Genomic_DNA"/>
</dbReference>
<dbReference type="PANTHER" id="PTHR46579">
    <property type="entry name" value="F5/8 TYPE C DOMAIN-CONTAINING PROTEIN-RELATED"/>
    <property type="match status" value="1"/>
</dbReference>
<protein>
    <submittedName>
        <fullName evidence="2">Uncharacterized protein</fullName>
    </submittedName>
</protein>
<keyword evidence="3" id="KW-1185">Reference proteome</keyword>
<feature type="region of interest" description="Disordered" evidence="1">
    <location>
        <begin position="439"/>
        <end position="487"/>
    </location>
</feature>
<evidence type="ECO:0000313" key="3">
    <source>
        <dbReference type="Proteomes" id="UP000054007"/>
    </source>
</evidence>
<proteinExistence type="predicted"/>